<organism evidence="1">
    <name type="scientific">marine metagenome</name>
    <dbReference type="NCBI Taxonomy" id="408172"/>
    <lineage>
        <taxon>unclassified sequences</taxon>
        <taxon>metagenomes</taxon>
        <taxon>ecological metagenomes</taxon>
    </lineage>
</organism>
<evidence type="ECO:0000313" key="1">
    <source>
        <dbReference type="EMBL" id="SVD21856.1"/>
    </source>
</evidence>
<proteinExistence type="predicted"/>
<sequence length="301" mass="34462">LSLILSAKFDKVYFKNAKVSEPEFASLKYFEISNWNEFSFDSIVAKDYTMQEEFNNFSLENFKISKFSLDKDYTYDLLNSDESQQLLLSGDYSEIFNSFVSLDNLELKNFKANINNSDVFFLDKAKISDLKFDYFGANNNIKVPTNLDIEINGADFNYVEARDINGGLAFLDGLVDEIGYEKIKFDFGTSWKWDTRANNISFNLDLGIADAASLAISTDLADLDTNILTIQWTPLLNYLMTTPKLKELSLSLEDNSLKNKLLNYVAKEQNMTTDQLKDFIIQTMDIYSNTLGINQTLVKEF</sequence>
<gene>
    <name evidence="1" type="ORF">METZ01_LOCUS374710</name>
</gene>
<name>A0A382TIG6_9ZZZZ</name>
<dbReference type="AlphaFoldDB" id="A0A382TIG6"/>
<accession>A0A382TIG6</accession>
<protein>
    <submittedName>
        <fullName evidence="1">Uncharacterized protein</fullName>
    </submittedName>
</protein>
<reference evidence="1" key="1">
    <citation type="submission" date="2018-05" db="EMBL/GenBank/DDBJ databases">
        <authorList>
            <person name="Lanie J.A."/>
            <person name="Ng W.-L."/>
            <person name="Kazmierczak K.M."/>
            <person name="Andrzejewski T.M."/>
            <person name="Davidsen T.M."/>
            <person name="Wayne K.J."/>
            <person name="Tettelin H."/>
            <person name="Glass J.I."/>
            <person name="Rusch D."/>
            <person name="Podicherti R."/>
            <person name="Tsui H.-C.T."/>
            <person name="Winkler M.E."/>
        </authorList>
    </citation>
    <scope>NUCLEOTIDE SEQUENCE</scope>
</reference>
<feature type="non-terminal residue" evidence="1">
    <location>
        <position position="1"/>
    </location>
</feature>
<feature type="non-terminal residue" evidence="1">
    <location>
        <position position="301"/>
    </location>
</feature>
<dbReference type="EMBL" id="UINC01136844">
    <property type="protein sequence ID" value="SVD21856.1"/>
    <property type="molecule type" value="Genomic_DNA"/>
</dbReference>